<dbReference type="GO" id="GO:0003824">
    <property type="term" value="F:catalytic activity"/>
    <property type="evidence" value="ECO:0007669"/>
    <property type="project" value="InterPro"/>
</dbReference>
<dbReference type="Proteomes" id="UP000267145">
    <property type="component" value="Unassembled WGS sequence"/>
</dbReference>
<sequence>MSTVPRSRNDFEVAIVCALPLEFDAASTLIDECWDENGDRYGRAPGDQNNYVTGRVGNTNVVFLLQPRMGKAVAARAAEGLRFSYPRLRLVLLTGICGGAPTLTNGEEVVLGDVVISQNVVQYDLGSQNPDGFATRDKIEDVLIPLPKDLQHMIDNLEATGRSRLQNRVKIVLQELQEKALAQRRDSIYDHPGAQRDQLFRADYIHKHHLGSSCVCANHQRSTDPICAASRKLACCLTGCDERFLVERKRVVEKYQHEREGRQSEAQTPHVFIGCVASGDMVVRSSEARDRLTQRHNVVGFEMEGAGLWGNLPCLVVKGVCDYADSHKQKGWQNFAAATAASTAKALIEEYAALSMCVVGPGTSMKVNKSMARYAMVNNASAFQRNGSFR</sequence>
<dbReference type="RefSeq" id="XP_028492414.1">
    <property type="nucleotide sequence ID" value="XM_028635032.1"/>
</dbReference>
<dbReference type="InterPro" id="IPR000845">
    <property type="entry name" value="Nucleoside_phosphorylase_d"/>
</dbReference>
<evidence type="ECO:0000313" key="2">
    <source>
        <dbReference type="EMBL" id="RNJ54256.1"/>
    </source>
</evidence>
<accession>A0A3M9Y303</accession>
<organism evidence="2 3">
    <name type="scientific">Verticillium nonalfalfae</name>
    <dbReference type="NCBI Taxonomy" id="1051616"/>
    <lineage>
        <taxon>Eukaryota</taxon>
        <taxon>Fungi</taxon>
        <taxon>Dikarya</taxon>
        <taxon>Ascomycota</taxon>
        <taxon>Pezizomycotina</taxon>
        <taxon>Sordariomycetes</taxon>
        <taxon>Hypocreomycetidae</taxon>
        <taxon>Glomerellales</taxon>
        <taxon>Plectosphaerellaceae</taxon>
        <taxon>Verticillium</taxon>
    </lineage>
</organism>
<dbReference type="InterPro" id="IPR053137">
    <property type="entry name" value="NLR-like"/>
</dbReference>
<dbReference type="AlphaFoldDB" id="A0A3M9Y303"/>
<gene>
    <name evidence="2" type="ORF">D7B24_000780</name>
</gene>
<dbReference type="Pfam" id="PF01048">
    <property type="entry name" value="PNP_UDP_1"/>
    <property type="match status" value="1"/>
</dbReference>
<protein>
    <recommendedName>
        <fullName evidence="1">Nucleoside phosphorylase domain-containing protein</fullName>
    </recommendedName>
</protein>
<dbReference type="EMBL" id="RBVV01000111">
    <property type="protein sequence ID" value="RNJ54256.1"/>
    <property type="molecule type" value="Genomic_DNA"/>
</dbReference>
<feature type="domain" description="Nucleoside phosphorylase" evidence="1">
    <location>
        <begin position="13"/>
        <end position="128"/>
    </location>
</feature>
<comment type="caution">
    <text evidence="2">The sequence shown here is derived from an EMBL/GenBank/DDBJ whole genome shotgun (WGS) entry which is preliminary data.</text>
</comment>
<dbReference type="PANTHER" id="PTHR46082">
    <property type="entry name" value="ATP/GTP-BINDING PROTEIN-RELATED"/>
    <property type="match status" value="1"/>
</dbReference>
<dbReference type="InterPro" id="IPR035994">
    <property type="entry name" value="Nucleoside_phosphorylase_sf"/>
</dbReference>
<dbReference type="STRING" id="1051616.A0A3M9Y303"/>
<reference evidence="2 3" key="1">
    <citation type="submission" date="2018-10" db="EMBL/GenBank/DDBJ databases">
        <title>Genome sequence of Verticillium nonalfalfae VnAa140.</title>
        <authorList>
            <person name="Stajich J.E."/>
            <person name="Kasson M.T."/>
        </authorList>
    </citation>
    <scope>NUCLEOTIDE SEQUENCE [LARGE SCALE GENOMIC DNA]</scope>
    <source>
        <strain evidence="2 3">VnAa140</strain>
    </source>
</reference>
<dbReference type="GO" id="GO:0009116">
    <property type="term" value="P:nucleoside metabolic process"/>
    <property type="evidence" value="ECO:0007669"/>
    <property type="project" value="InterPro"/>
</dbReference>
<keyword evidence="3" id="KW-1185">Reference proteome</keyword>
<evidence type="ECO:0000259" key="1">
    <source>
        <dbReference type="Pfam" id="PF01048"/>
    </source>
</evidence>
<proteinExistence type="predicted"/>
<name>A0A3M9Y303_9PEZI</name>
<dbReference type="SUPFAM" id="SSF53167">
    <property type="entry name" value="Purine and uridine phosphorylases"/>
    <property type="match status" value="1"/>
</dbReference>
<dbReference type="PANTHER" id="PTHR46082:SF6">
    <property type="entry name" value="AAA+ ATPASE DOMAIN-CONTAINING PROTEIN-RELATED"/>
    <property type="match status" value="1"/>
</dbReference>
<evidence type="ECO:0000313" key="3">
    <source>
        <dbReference type="Proteomes" id="UP000267145"/>
    </source>
</evidence>
<dbReference type="GeneID" id="39604469"/>
<dbReference type="Gene3D" id="3.40.50.1580">
    <property type="entry name" value="Nucleoside phosphorylase domain"/>
    <property type="match status" value="1"/>
</dbReference>